<dbReference type="OrthoDB" id="6003865at2759"/>
<proteinExistence type="predicted"/>
<comment type="caution">
    <text evidence="1">The sequence shown here is derived from an EMBL/GenBank/DDBJ whole genome shotgun (WGS) entry which is preliminary data.</text>
</comment>
<reference evidence="1" key="1">
    <citation type="submission" date="2023-01" db="EMBL/GenBank/DDBJ databases">
        <title>Genome assembly of the deep-sea coral Lophelia pertusa.</title>
        <authorList>
            <person name="Herrera S."/>
            <person name="Cordes E."/>
        </authorList>
    </citation>
    <scope>NUCLEOTIDE SEQUENCE</scope>
    <source>
        <strain evidence="1">USNM1676648</strain>
        <tissue evidence="1">Polyp</tissue>
    </source>
</reference>
<organism evidence="1 2">
    <name type="scientific">Desmophyllum pertusum</name>
    <dbReference type="NCBI Taxonomy" id="174260"/>
    <lineage>
        <taxon>Eukaryota</taxon>
        <taxon>Metazoa</taxon>
        <taxon>Cnidaria</taxon>
        <taxon>Anthozoa</taxon>
        <taxon>Hexacorallia</taxon>
        <taxon>Scleractinia</taxon>
        <taxon>Caryophylliina</taxon>
        <taxon>Caryophylliidae</taxon>
        <taxon>Desmophyllum</taxon>
    </lineage>
</organism>
<keyword evidence="2" id="KW-1185">Reference proteome</keyword>
<dbReference type="EMBL" id="MU827358">
    <property type="protein sequence ID" value="KAJ7351690.1"/>
    <property type="molecule type" value="Genomic_DNA"/>
</dbReference>
<name>A0A9W9YLJ5_9CNID</name>
<dbReference type="Proteomes" id="UP001163046">
    <property type="component" value="Unassembled WGS sequence"/>
</dbReference>
<accession>A0A9W9YLJ5</accession>
<evidence type="ECO:0000313" key="1">
    <source>
        <dbReference type="EMBL" id="KAJ7351690.1"/>
    </source>
</evidence>
<evidence type="ECO:0000313" key="2">
    <source>
        <dbReference type="Proteomes" id="UP001163046"/>
    </source>
</evidence>
<protein>
    <submittedName>
        <fullName evidence="1">Uncharacterized protein</fullName>
    </submittedName>
</protein>
<sequence>MASAHVESAESGGDKLYKEQRQLVIKQKTEGKVEPSDLYKLAQLTTRWDPHNELPVCLLCQDVSKKPSQLGHIIPYSVLKEAKMEECWDWIRGAVISVKNMGYRAFCPDCEKRFGAGEKFLNPQLF</sequence>
<gene>
    <name evidence="1" type="ORF">OS493_035950</name>
</gene>
<dbReference type="AlphaFoldDB" id="A0A9W9YLJ5"/>